<dbReference type="KEGG" id="ccot:CCAX7_32690"/>
<proteinExistence type="inferred from homology"/>
<accession>A0A402D793</accession>
<dbReference type="EMBL" id="AP025739">
    <property type="protein sequence ID" value="BDI31218.1"/>
    <property type="molecule type" value="Genomic_DNA"/>
</dbReference>
<evidence type="ECO:0000313" key="5">
    <source>
        <dbReference type="Proteomes" id="UP000287394"/>
    </source>
</evidence>
<feature type="binding site" evidence="3">
    <location>
        <position position="134"/>
    </location>
    <ligand>
        <name>a divalent metal cation</name>
        <dbReference type="ChEBI" id="CHEBI:60240"/>
    </ligand>
</feature>
<feature type="binding site" evidence="3">
    <location>
        <position position="47"/>
    </location>
    <ligand>
        <name>a divalent metal cation</name>
        <dbReference type="ChEBI" id="CHEBI:60240"/>
    </ligand>
</feature>
<dbReference type="PANTHER" id="PTHR37302">
    <property type="entry name" value="SLR1116 PROTEIN"/>
    <property type="match status" value="1"/>
</dbReference>
<dbReference type="InterPro" id="IPR034660">
    <property type="entry name" value="DinB/YfiT-like"/>
</dbReference>
<feature type="binding site" evidence="3">
    <location>
        <position position="130"/>
    </location>
    <ligand>
        <name>a divalent metal cation</name>
        <dbReference type="ChEBI" id="CHEBI:60240"/>
    </ligand>
</feature>
<sequence>MSPLDHYRQMYEYEKECDQKMLAMIESVPNVHRGDARFQQAVTLAGHLAACRENWLDYMDRDGLQQAPWWDSACDLATLPSRYAALQAGWTDYLARLDDDRLASDFQFPIDGGVFYRLKTEIQVVQLIGHASYHRGQIALLVDQLGGETVDTDYADWAVSASA</sequence>
<name>A0A402D793_9BACT</name>
<organism evidence="4 5">
    <name type="scientific">Capsulimonas corticalis</name>
    <dbReference type="NCBI Taxonomy" id="2219043"/>
    <lineage>
        <taxon>Bacteria</taxon>
        <taxon>Bacillati</taxon>
        <taxon>Armatimonadota</taxon>
        <taxon>Armatimonadia</taxon>
        <taxon>Capsulimonadales</taxon>
        <taxon>Capsulimonadaceae</taxon>
        <taxon>Capsulimonas</taxon>
    </lineage>
</organism>
<dbReference type="RefSeq" id="WP_165864705.1">
    <property type="nucleotide sequence ID" value="NZ_AP025739.1"/>
</dbReference>
<evidence type="ECO:0000256" key="2">
    <source>
        <dbReference type="ARBA" id="ARBA00022723"/>
    </source>
</evidence>
<keyword evidence="5" id="KW-1185">Reference proteome</keyword>
<dbReference type="Gene3D" id="1.20.120.450">
    <property type="entry name" value="dinb family like domain"/>
    <property type="match status" value="1"/>
</dbReference>
<dbReference type="AlphaFoldDB" id="A0A402D793"/>
<gene>
    <name evidence="4" type="ORF">CCAX7_32690</name>
</gene>
<protein>
    <submittedName>
        <fullName evidence="4">Uncharacterized protein</fullName>
    </submittedName>
</protein>
<dbReference type="Pfam" id="PF05163">
    <property type="entry name" value="DinB"/>
    <property type="match status" value="1"/>
</dbReference>
<evidence type="ECO:0000313" key="4">
    <source>
        <dbReference type="EMBL" id="BDI31218.1"/>
    </source>
</evidence>
<dbReference type="PANTHER" id="PTHR37302:SF3">
    <property type="entry name" value="DAMAGE-INDUCIBLE PROTEIN DINB"/>
    <property type="match status" value="1"/>
</dbReference>
<keyword evidence="2 3" id="KW-0479">Metal-binding</keyword>
<evidence type="ECO:0000256" key="1">
    <source>
        <dbReference type="ARBA" id="ARBA00008635"/>
    </source>
</evidence>
<dbReference type="SUPFAM" id="SSF109854">
    <property type="entry name" value="DinB/YfiT-like putative metalloenzymes"/>
    <property type="match status" value="1"/>
</dbReference>
<dbReference type="FunCoup" id="A0A402D793">
    <property type="interactions" value="35"/>
</dbReference>
<evidence type="ECO:0000256" key="3">
    <source>
        <dbReference type="PIRSR" id="PIRSR607837-1"/>
    </source>
</evidence>
<dbReference type="GO" id="GO:0046872">
    <property type="term" value="F:metal ion binding"/>
    <property type="evidence" value="ECO:0007669"/>
    <property type="project" value="UniProtKB-KW"/>
</dbReference>
<reference evidence="4 5" key="1">
    <citation type="journal article" date="2019" name="Int. J. Syst. Evol. Microbiol.">
        <title>Capsulimonas corticalis gen. nov., sp. nov., an aerobic capsulated bacterium, of a novel bacterial order, Capsulimonadales ord. nov., of the class Armatimonadia of the phylum Armatimonadetes.</title>
        <authorList>
            <person name="Li J."/>
            <person name="Kudo C."/>
            <person name="Tonouchi A."/>
        </authorList>
    </citation>
    <scope>NUCLEOTIDE SEQUENCE [LARGE SCALE GENOMIC DNA]</scope>
    <source>
        <strain evidence="4 5">AX-7</strain>
    </source>
</reference>
<dbReference type="InterPro" id="IPR007837">
    <property type="entry name" value="DinB"/>
</dbReference>
<dbReference type="Proteomes" id="UP000287394">
    <property type="component" value="Chromosome"/>
</dbReference>
<comment type="similarity">
    <text evidence="1">Belongs to the DinB family.</text>
</comment>